<sequence>MLRHAAVGVAMGQARDEVKAAADYVTAPVDEDGISLALKHFGIIE</sequence>
<comment type="caution">
    <text evidence="1">The sequence shown here is derived from an EMBL/GenBank/DDBJ whole genome shotgun (WGS) entry which is preliminary data.</text>
</comment>
<dbReference type="SUPFAM" id="SSF56784">
    <property type="entry name" value="HAD-like"/>
    <property type="match status" value="1"/>
</dbReference>
<dbReference type="AlphaFoldDB" id="W4PAL5"/>
<dbReference type="Pfam" id="PF08282">
    <property type="entry name" value="Hydrolase_3"/>
    <property type="match status" value="1"/>
</dbReference>
<proteinExistence type="predicted"/>
<organism evidence="1 2">
    <name type="scientific">Bacteroides pyogenes JCM 6292</name>
    <dbReference type="NCBI Taxonomy" id="1235809"/>
    <lineage>
        <taxon>Bacteria</taxon>
        <taxon>Pseudomonadati</taxon>
        <taxon>Bacteroidota</taxon>
        <taxon>Bacteroidia</taxon>
        <taxon>Bacteroidales</taxon>
        <taxon>Bacteroidaceae</taxon>
        <taxon>Bacteroides</taxon>
    </lineage>
</organism>
<dbReference type="PANTHER" id="PTHR10000">
    <property type="entry name" value="PHOSPHOSERINE PHOSPHATASE"/>
    <property type="match status" value="1"/>
</dbReference>
<dbReference type="InterPro" id="IPR036412">
    <property type="entry name" value="HAD-like_sf"/>
</dbReference>
<evidence type="ECO:0000313" key="1">
    <source>
        <dbReference type="EMBL" id="GAE16780.1"/>
    </source>
</evidence>
<dbReference type="PANTHER" id="PTHR10000:SF25">
    <property type="entry name" value="PHOSPHATASE YKRA-RELATED"/>
    <property type="match status" value="1"/>
</dbReference>
<dbReference type="Gene3D" id="3.40.50.1000">
    <property type="entry name" value="HAD superfamily/HAD-like"/>
    <property type="match status" value="1"/>
</dbReference>
<dbReference type="GO" id="GO:0005829">
    <property type="term" value="C:cytosol"/>
    <property type="evidence" value="ECO:0007669"/>
    <property type="project" value="TreeGrafter"/>
</dbReference>
<dbReference type="Proteomes" id="UP000018861">
    <property type="component" value="Unassembled WGS sequence"/>
</dbReference>
<reference evidence="1 2" key="1">
    <citation type="journal article" date="2014" name="Genome Announc.">
        <title>Draft Genome Sequences of Three Strains of Bacteroides pyogenes Isolated from a Cat and Swine.</title>
        <authorList>
            <person name="Sakamoto M."/>
            <person name="Oshima K."/>
            <person name="Suda W."/>
            <person name="Kitamura K."/>
            <person name="Iida T."/>
            <person name="Hattori M."/>
            <person name="Ohkuma M."/>
        </authorList>
    </citation>
    <scope>NUCLEOTIDE SEQUENCE [LARGE SCALE GENOMIC DNA]</scope>
    <source>
        <strain evidence="1 2">JCM 6292</strain>
    </source>
</reference>
<dbReference type="InterPro" id="IPR023214">
    <property type="entry name" value="HAD_sf"/>
</dbReference>
<dbReference type="GO" id="GO:0016791">
    <property type="term" value="F:phosphatase activity"/>
    <property type="evidence" value="ECO:0007669"/>
    <property type="project" value="TreeGrafter"/>
</dbReference>
<gene>
    <name evidence="1" type="ORF">JCM6292_3271</name>
</gene>
<accession>W4PAL5</accession>
<name>W4PAL5_9BACE</name>
<evidence type="ECO:0000313" key="2">
    <source>
        <dbReference type="Proteomes" id="UP000018861"/>
    </source>
</evidence>
<dbReference type="EMBL" id="BAIQ01000043">
    <property type="protein sequence ID" value="GAE16780.1"/>
    <property type="molecule type" value="Genomic_DNA"/>
</dbReference>
<dbReference type="GO" id="GO:0000287">
    <property type="term" value="F:magnesium ion binding"/>
    <property type="evidence" value="ECO:0007669"/>
    <property type="project" value="TreeGrafter"/>
</dbReference>
<protein>
    <submittedName>
        <fullName evidence="1">Hydrolase</fullName>
    </submittedName>
</protein>
<keyword evidence="1" id="KW-0378">Hydrolase</keyword>